<dbReference type="SMART" id="SM00645">
    <property type="entry name" value="Pept_C1"/>
    <property type="match status" value="1"/>
</dbReference>
<evidence type="ECO:0000256" key="2">
    <source>
        <dbReference type="ARBA" id="ARBA00022670"/>
    </source>
</evidence>
<dbReference type="CDD" id="cd02248">
    <property type="entry name" value="Peptidase_C1A"/>
    <property type="match status" value="1"/>
</dbReference>
<dbReference type="AlphaFoldDB" id="A0A059A0K6"/>
<evidence type="ECO:0000256" key="4">
    <source>
        <dbReference type="ARBA" id="ARBA00022807"/>
    </source>
</evidence>
<keyword evidence="3" id="KW-0378">Hydrolase</keyword>
<proteinExistence type="inferred from homology"/>
<dbReference type="Gene3D" id="3.90.70.10">
    <property type="entry name" value="Cysteine proteinases"/>
    <property type="match status" value="1"/>
</dbReference>
<dbReference type="InterPro" id="IPR039417">
    <property type="entry name" value="Peptidase_C1A_papain-like"/>
</dbReference>
<dbReference type="GO" id="GO:0005615">
    <property type="term" value="C:extracellular space"/>
    <property type="evidence" value="ECO:0000318"/>
    <property type="project" value="GO_Central"/>
</dbReference>
<dbReference type="GO" id="GO:0005764">
    <property type="term" value="C:lysosome"/>
    <property type="evidence" value="ECO:0000318"/>
    <property type="project" value="GO_Central"/>
</dbReference>
<keyword evidence="2" id="KW-0645">Protease</keyword>
<evidence type="ECO:0000256" key="3">
    <source>
        <dbReference type="ARBA" id="ARBA00022801"/>
    </source>
</evidence>
<accession>A0A059A0K6</accession>
<dbReference type="GO" id="GO:0051603">
    <property type="term" value="P:proteolysis involved in protein catabolic process"/>
    <property type="evidence" value="ECO:0000318"/>
    <property type="project" value="GO_Central"/>
</dbReference>
<dbReference type="Gramene" id="KCW47323">
    <property type="protein sequence ID" value="KCW47323"/>
    <property type="gene ID" value="EUGRSUZ_K01112"/>
</dbReference>
<dbReference type="InterPro" id="IPR038765">
    <property type="entry name" value="Papain-like_cys_pep_sf"/>
</dbReference>
<keyword evidence="5" id="KW-1015">Disulfide bond</keyword>
<comment type="similarity">
    <text evidence="1">Belongs to the peptidase C1 family.</text>
</comment>
<dbReference type="STRING" id="71139.A0A059A0K6"/>
<evidence type="ECO:0000256" key="5">
    <source>
        <dbReference type="ARBA" id="ARBA00023157"/>
    </source>
</evidence>
<dbReference type="eggNOG" id="KOG1543">
    <property type="taxonomic scope" value="Eukaryota"/>
</dbReference>
<dbReference type="GO" id="GO:0004197">
    <property type="term" value="F:cysteine-type endopeptidase activity"/>
    <property type="evidence" value="ECO:0000318"/>
    <property type="project" value="GO_Central"/>
</dbReference>
<organism evidence="7">
    <name type="scientific">Eucalyptus grandis</name>
    <name type="common">Flooded gum</name>
    <dbReference type="NCBI Taxonomy" id="71139"/>
    <lineage>
        <taxon>Eukaryota</taxon>
        <taxon>Viridiplantae</taxon>
        <taxon>Streptophyta</taxon>
        <taxon>Embryophyta</taxon>
        <taxon>Tracheophyta</taxon>
        <taxon>Spermatophyta</taxon>
        <taxon>Magnoliopsida</taxon>
        <taxon>eudicotyledons</taxon>
        <taxon>Gunneridae</taxon>
        <taxon>Pentapetalae</taxon>
        <taxon>rosids</taxon>
        <taxon>malvids</taxon>
        <taxon>Myrtales</taxon>
        <taxon>Myrtaceae</taxon>
        <taxon>Myrtoideae</taxon>
        <taxon>Eucalypteae</taxon>
        <taxon>Eucalyptus</taxon>
    </lineage>
</organism>
<dbReference type="EMBL" id="KK198763">
    <property type="protein sequence ID" value="KCW47323.1"/>
    <property type="molecule type" value="Genomic_DNA"/>
</dbReference>
<dbReference type="SUPFAM" id="SSF54001">
    <property type="entry name" value="Cysteine proteinases"/>
    <property type="match status" value="1"/>
</dbReference>
<evidence type="ECO:0000259" key="6">
    <source>
        <dbReference type="SMART" id="SM00645"/>
    </source>
</evidence>
<dbReference type="InParanoid" id="A0A059A0K6"/>
<protein>
    <recommendedName>
        <fullName evidence="6">Peptidase C1A papain C-terminal domain-containing protein</fullName>
    </recommendedName>
</protein>
<dbReference type="PANTHER" id="PTHR12411">
    <property type="entry name" value="CYSTEINE PROTEASE FAMILY C1-RELATED"/>
    <property type="match status" value="1"/>
</dbReference>
<dbReference type="Pfam" id="PF00112">
    <property type="entry name" value="Peptidase_C1"/>
    <property type="match status" value="1"/>
</dbReference>
<feature type="domain" description="Peptidase C1A papain C-terminal" evidence="6">
    <location>
        <begin position="2"/>
        <end position="148"/>
    </location>
</feature>
<name>A0A059A0K6_EUCGR</name>
<dbReference type="OMA" id="TMEPSYP"/>
<sequence>MDSAYLFIKKHGFASEAQYPYTGTDGKYNTKEEAKRSATIKGYENVPANSEEPLLKAVANQPVFMAIDAGGFEFQIYSSGVFTGACGTDLKRWVAMVGYETSKDGTKYGLVNNSWGAYWGEEGYIRMQRGVDVKEGLGGIAIRASYPSGKLPKNKLNLLQLYQFSPKVFFFFFGN</sequence>
<evidence type="ECO:0000256" key="1">
    <source>
        <dbReference type="ARBA" id="ARBA00008455"/>
    </source>
</evidence>
<dbReference type="InterPro" id="IPR013128">
    <property type="entry name" value="Peptidase_C1A"/>
</dbReference>
<reference evidence="7" key="1">
    <citation type="submission" date="2013-07" db="EMBL/GenBank/DDBJ databases">
        <title>The genome of Eucalyptus grandis.</title>
        <authorList>
            <person name="Schmutz J."/>
            <person name="Hayes R."/>
            <person name="Myburg A."/>
            <person name="Tuskan G."/>
            <person name="Grattapaglia D."/>
            <person name="Rokhsar D.S."/>
        </authorList>
    </citation>
    <scope>NUCLEOTIDE SEQUENCE</scope>
    <source>
        <tissue evidence="7">Leaf extractions</tissue>
    </source>
</reference>
<gene>
    <name evidence="7" type="ORF">EUGRSUZ_K01112</name>
</gene>
<keyword evidence="4" id="KW-0788">Thiol protease</keyword>
<evidence type="ECO:0000313" key="7">
    <source>
        <dbReference type="EMBL" id="KCW47323.1"/>
    </source>
</evidence>
<dbReference type="InterPro" id="IPR000668">
    <property type="entry name" value="Peptidase_C1A_C"/>
</dbReference>